<dbReference type="PANTHER" id="PTHR35546:SF86">
    <property type="entry name" value="F-BOX ASSOCIATED DOMAIN-CONTAINING PROTEIN"/>
    <property type="match status" value="1"/>
</dbReference>
<feature type="compositionally biased region" description="Acidic residues" evidence="1">
    <location>
        <begin position="66"/>
        <end position="76"/>
    </location>
</feature>
<accession>A0ABC9FRI8</accession>
<proteinExistence type="predicted"/>
<reference evidence="2 3" key="2">
    <citation type="submission" date="2024-10" db="EMBL/GenBank/DDBJ databases">
        <authorList>
            <person name="Ryan C."/>
        </authorList>
    </citation>
    <scope>NUCLEOTIDE SEQUENCE [LARGE SCALE GENOMIC DNA]</scope>
</reference>
<dbReference type="PANTHER" id="PTHR35546">
    <property type="entry name" value="F-BOX PROTEIN INTERACTION DOMAIN PROTEIN-RELATED"/>
    <property type="match status" value="1"/>
</dbReference>
<keyword evidence="3" id="KW-1185">Reference proteome</keyword>
<dbReference type="SUPFAM" id="SSF50969">
    <property type="entry name" value="YVTN repeat-like/Quinoprotein amine dehydrogenase"/>
    <property type="match status" value="1"/>
</dbReference>
<organism evidence="2 3">
    <name type="scientific">Urochloa decumbens</name>
    <dbReference type="NCBI Taxonomy" id="240449"/>
    <lineage>
        <taxon>Eukaryota</taxon>
        <taxon>Viridiplantae</taxon>
        <taxon>Streptophyta</taxon>
        <taxon>Embryophyta</taxon>
        <taxon>Tracheophyta</taxon>
        <taxon>Spermatophyta</taxon>
        <taxon>Magnoliopsida</taxon>
        <taxon>Liliopsida</taxon>
        <taxon>Poales</taxon>
        <taxon>Poaceae</taxon>
        <taxon>PACMAD clade</taxon>
        <taxon>Panicoideae</taxon>
        <taxon>Panicodae</taxon>
        <taxon>Paniceae</taxon>
        <taxon>Melinidinae</taxon>
        <taxon>Urochloa</taxon>
    </lineage>
</organism>
<evidence type="ECO:0000313" key="2">
    <source>
        <dbReference type="EMBL" id="CAL5081059.1"/>
    </source>
</evidence>
<dbReference type="InterPro" id="IPR055290">
    <property type="entry name" value="At3g26010-like"/>
</dbReference>
<evidence type="ECO:0000313" key="3">
    <source>
        <dbReference type="Proteomes" id="UP001497457"/>
    </source>
</evidence>
<dbReference type="AlphaFoldDB" id="A0ABC9FRI8"/>
<gene>
    <name evidence="2" type="ORF">URODEC1_LOCUS108415</name>
</gene>
<dbReference type="EMBL" id="OZ075117">
    <property type="protein sequence ID" value="CAL5081059.1"/>
    <property type="molecule type" value="Genomic_DNA"/>
</dbReference>
<reference evidence="3" key="1">
    <citation type="submission" date="2024-06" db="EMBL/GenBank/DDBJ databases">
        <authorList>
            <person name="Ryan C."/>
        </authorList>
    </citation>
    <scope>NUCLEOTIDE SEQUENCE [LARGE SCALE GENOMIC DNA]</scope>
</reference>
<dbReference type="InterPro" id="IPR011044">
    <property type="entry name" value="Quino_amine_DH_bsu"/>
</dbReference>
<name>A0ABC9FRI8_9POAL</name>
<feature type="region of interest" description="Disordered" evidence="1">
    <location>
        <begin position="60"/>
        <end position="82"/>
    </location>
</feature>
<protein>
    <submittedName>
        <fullName evidence="2">Uncharacterized protein</fullName>
    </submittedName>
</protein>
<sequence length="394" mass="43857">MAYRRLVAPNFNDDDDALAAIPAAKPLRRRSSFFLSTARREIHGDALHRTDPLPPTLHGFFFPGDGSDDSDDEDDDLPPKKQGQFATLLPNSPAAAAPLVVVDPTFAFLTGALPGGDYIYLLDSRNGLLLFGHLRDAATTLETGFIVCNPATEQWVEVPSCGRVDERRSRSPLVIHAYLLFDPAASSHFHVVLFWQDPVAAGEMVDGKLYLIYKRKWILEVDAAQAKTRAVIPAPGVVQHEVLDYFSNSVLFVGESQGRLHCVVQEGHDELVQVLPSAQQMGPDGVEWINDGVSVWVLQDRDAQEWVLKGRVSYMQLFGRRSCNAYLEYEVAAVHPDRNLVFFVKHRDGRMVSYDTDRQEVRAVDADFGYGFGVTPYVPYLSELFLGVIGAHKK</sequence>
<evidence type="ECO:0000256" key="1">
    <source>
        <dbReference type="SAM" id="MobiDB-lite"/>
    </source>
</evidence>
<dbReference type="Proteomes" id="UP001497457">
    <property type="component" value="Chromosome 7b"/>
</dbReference>